<evidence type="ECO:0000313" key="2">
    <source>
        <dbReference type="Proteomes" id="UP000034406"/>
    </source>
</evidence>
<organism evidence="1 2">
    <name type="scientific">Candidatus Shapirobacteria bacterium GW2011_GWE2_38_30</name>
    <dbReference type="NCBI Taxonomy" id="1618490"/>
    <lineage>
        <taxon>Bacteria</taxon>
        <taxon>Candidatus Shapironibacteriota</taxon>
    </lineage>
</organism>
<reference evidence="1 2" key="1">
    <citation type="journal article" date="2015" name="Nature">
        <title>rRNA introns, odd ribosomes, and small enigmatic genomes across a large radiation of phyla.</title>
        <authorList>
            <person name="Brown C.T."/>
            <person name="Hug L.A."/>
            <person name="Thomas B.C."/>
            <person name="Sharon I."/>
            <person name="Castelle C.J."/>
            <person name="Singh A."/>
            <person name="Wilkins M.J."/>
            <person name="Williams K.H."/>
            <person name="Banfield J.F."/>
        </authorList>
    </citation>
    <scope>NUCLEOTIDE SEQUENCE [LARGE SCALE GENOMIC DNA]</scope>
</reference>
<name>A0A0G0MC89_9BACT</name>
<accession>A0A0G0MC89</accession>
<proteinExistence type="predicted"/>
<dbReference type="EMBL" id="LBUT01000003">
    <property type="protein sequence ID" value="KKQ71384.1"/>
    <property type="molecule type" value="Genomic_DNA"/>
</dbReference>
<protein>
    <submittedName>
        <fullName evidence="1">Uncharacterized protein</fullName>
    </submittedName>
</protein>
<sequence length="49" mass="5947">MGRSRGNKIRAEVCLKIEPLDVKMTDYNVFLKLKTINDEIWWEWLSYEN</sequence>
<gene>
    <name evidence="1" type="ORF">US90_C0003G0027</name>
</gene>
<dbReference type="Proteomes" id="UP000034406">
    <property type="component" value="Unassembled WGS sequence"/>
</dbReference>
<evidence type="ECO:0000313" key="1">
    <source>
        <dbReference type="EMBL" id="KKQ71384.1"/>
    </source>
</evidence>
<comment type="caution">
    <text evidence="1">The sequence shown here is derived from an EMBL/GenBank/DDBJ whole genome shotgun (WGS) entry which is preliminary data.</text>
</comment>
<dbReference type="AlphaFoldDB" id="A0A0G0MC89"/>